<keyword evidence="1" id="KW-1133">Transmembrane helix</keyword>
<comment type="caution">
    <text evidence="2">The sequence shown here is derived from an EMBL/GenBank/DDBJ whole genome shotgun (WGS) entry which is preliminary data.</text>
</comment>
<accession>A0A7W9BFW6</accession>
<evidence type="ECO:0000313" key="2">
    <source>
        <dbReference type="EMBL" id="MBB5716111.1"/>
    </source>
</evidence>
<reference evidence="2 3" key="1">
    <citation type="submission" date="2020-08" db="EMBL/GenBank/DDBJ databases">
        <title>Genomic Encyclopedia of Type Strains, Phase IV (KMG-IV): sequencing the most valuable type-strain genomes for metagenomic binning, comparative biology and taxonomic classification.</title>
        <authorList>
            <person name="Goeker M."/>
        </authorList>
    </citation>
    <scope>NUCLEOTIDE SEQUENCE [LARGE SCALE GENOMIC DNA]</scope>
    <source>
        <strain evidence="2 3">DSM 100044</strain>
    </source>
</reference>
<organism evidence="2 3">
    <name type="scientific">Sphingomonas aerophila</name>
    <dbReference type="NCBI Taxonomy" id="1344948"/>
    <lineage>
        <taxon>Bacteria</taxon>
        <taxon>Pseudomonadati</taxon>
        <taxon>Pseudomonadota</taxon>
        <taxon>Alphaproteobacteria</taxon>
        <taxon>Sphingomonadales</taxon>
        <taxon>Sphingomonadaceae</taxon>
        <taxon>Sphingomonas</taxon>
    </lineage>
</organism>
<dbReference type="RefSeq" id="WP_184059085.1">
    <property type="nucleotide sequence ID" value="NZ_JACIJK010000009.1"/>
</dbReference>
<evidence type="ECO:0000313" key="3">
    <source>
        <dbReference type="Proteomes" id="UP000546200"/>
    </source>
</evidence>
<name>A0A7W9BFW6_9SPHN</name>
<keyword evidence="1" id="KW-0812">Transmembrane</keyword>
<protein>
    <submittedName>
        <fullName evidence="2">Uncharacterized protein</fullName>
    </submittedName>
</protein>
<dbReference type="EMBL" id="JACIJK010000009">
    <property type="protein sequence ID" value="MBB5716111.1"/>
    <property type="molecule type" value="Genomic_DNA"/>
</dbReference>
<dbReference type="Proteomes" id="UP000546200">
    <property type="component" value="Unassembled WGS sequence"/>
</dbReference>
<sequence length="47" mass="5107">MRSTHFAVIDRLVRTAHDQPRLAVGGSGIAVIVILQLILLLVRQDGS</sequence>
<gene>
    <name evidence="2" type="ORF">FHS94_002971</name>
</gene>
<keyword evidence="3" id="KW-1185">Reference proteome</keyword>
<keyword evidence="1" id="KW-0472">Membrane</keyword>
<proteinExistence type="predicted"/>
<dbReference type="AlphaFoldDB" id="A0A7W9BFW6"/>
<feature type="transmembrane region" description="Helical" evidence="1">
    <location>
        <begin position="22"/>
        <end position="42"/>
    </location>
</feature>
<evidence type="ECO:0000256" key="1">
    <source>
        <dbReference type="SAM" id="Phobius"/>
    </source>
</evidence>